<accession>B7FXB3</accession>
<reference evidence="3" key="2">
    <citation type="submission" date="2008-08" db="EMBL/GenBank/DDBJ databases">
        <authorList>
            <consortium name="Diatom Consortium"/>
            <person name="Grigoriev I."/>
            <person name="Grimwood J."/>
            <person name="Kuo A."/>
            <person name="Otillar R.P."/>
            <person name="Salamov A."/>
            <person name="Detter J.C."/>
            <person name="Lindquist E."/>
            <person name="Shapiro H."/>
            <person name="Lucas S."/>
            <person name="Glavina del Rio T."/>
            <person name="Pitluck S."/>
            <person name="Rokhsar D."/>
            <person name="Bowler C."/>
        </authorList>
    </citation>
    <scope>GENOME REANNOTATION</scope>
    <source>
        <strain evidence="3">CCAP 1055/1</strain>
    </source>
</reference>
<evidence type="ECO:0000256" key="1">
    <source>
        <dbReference type="SAM" id="MobiDB-lite"/>
    </source>
</evidence>
<dbReference type="Pfam" id="PF10294">
    <property type="entry name" value="Methyltransf_16"/>
    <property type="match status" value="1"/>
</dbReference>
<feature type="region of interest" description="Disordered" evidence="1">
    <location>
        <begin position="57"/>
        <end position="84"/>
    </location>
</feature>
<dbReference type="RefSeq" id="XP_002179524.1">
    <property type="nucleotide sequence ID" value="XM_002179488.1"/>
</dbReference>
<dbReference type="AlphaFoldDB" id="B7FXB3"/>
<name>B7FXB3_PHATC</name>
<sequence length="340" mass="37500">MASTALIENGVLVDDKDGNPDNGTKLSRPTSATARAFFAALDAQTAHSVNPTSFPLSASTSNITRNKGSTRNTTSATNTKRQPSEWMHQRIQSLGWRNRYSQDEDYPVTIANQIVKVRQVQRGEAEQTYGTGATVWPAAMVLLKYLERHSVTLRGRTVVDLGAGTGVTSIAAAFLGAKRVLCTDGEPTVVQLARENIVRTAESLSVLNTTTTAITVTTTDPMNVSVIQGCPVHTQHYWWGTGSIPDDWEVDVVLVADCVLPKLYPIAPLVQAIDQLLVKPNTEAILSYEHRYYPDYDPRDEFRTLAAARHLDVLVVPLTEHDPVYAVDDIEIWRVRRKTS</sequence>
<dbReference type="STRING" id="556484.B7FXB3"/>
<organism evidence="2 3">
    <name type="scientific">Phaeodactylum tricornutum (strain CCAP 1055/1)</name>
    <dbReference type="NCBI Taxonomy" id="556484"/>
    <lineage>
        <taxon>Eukaryota</taxon>
        <taxon>Sar</taxon>
        <taxon>Stramenopiles</taxon>
        <taxon>Ochrophyta</taxon>
        <taxon>Bacillariophyta</taxon>
        <taxon>Bacillariophyceae</taxon>
        <taxon>Bacillariophycidae</taxon>
        <taxon>Naviculales</taxon>
        <taxon>Phaeodactylaceae</taxon>
        <taxon>Phaeodactylum</taxon>
    </lineage>
</organism>
<reference evidence="2 3" key="1">
    <citation type="journal article" date="2008" name="Nature">
        <title>The Phaeodactylum genome reveals the evolutionary history of diatom genomes.</title>
        <authorList>
            <person name="Bowler C."/>
            <person name="Allen A.E."/>
            <person name="Badger J.H."/>
            <person name="Grimwood J."/>
            <person name="Jabbari K."/>
            <person name="Kuo A."/>
            <person name="Maheswari U."/>
            <person name="Martens C."/>
            <person name="Maumus F."/>
            <person name="Otillar R.P."/>
            <person name="Rayko E."/>
            <person name="Salamov A."/>
            <person name="Vandepoele K."/>
            <person name="Beszteri B."/>
            <person name="Gruber A."/>
            <person name="Heijde M."/>
            <person name="Katinka M."/>
            <person name="Mock T."/>
            <person name="Valentin K."/>
            <person name="Verret F."/>
            <person name="Berges J.A."/>
            <person name="Brownlee C."/>
            <person name="Cadoret J.P."/>
            <person name="Chiovitti A."/>
            <person name="Choi C.J."/>
            <person name="Coesel S."/>
            <person name="De Martino A."/>
            <person name="Detter J.C."/>
            <person name="Durkin C."/>
            <person name="Falciatore A."/>
            <person name="Fournet J."/>
            <person name="Haruta M."/>
            <person name="Huysman M.J."/>
            <person name="Jenkins B.D."/>
            <person name="Jiroutova K."/>
            <person name="Jorgensen R.E."/>
            <person name="Joubert Y."/>
            <person name="Kaplan A."/>
            <person name="Kroger N."/>
            <person name="Kroth P.G."/>
            <person name="La Roche J."/>
            <person name="Lindquist E."/>
            <person name="Lommer M."/>
            <person name="Martin-Jezequel V."/>
            <person name="Lopez P.J."/>
            <person name="Lucas S."/>
            <person name="Mangogna M."/>
            <person name="McGinnis K."/>
            <person name="Medlin L.K."/>
            <person name="Montsant A."/>
            <person name="Oudot-Le Secq M.P."/>
            <person name="Napoli C."/>
            <person name="Obornik M."/>
            <person name="Parker M.S."/>
            <person name="Petit J.L."/>
            <person name="Porcel B.M."/>
            <person name="Poulsen N."/>
            <person name="Robison M."/>
            <person name="Rychlewski L."/>
            <person name="Rynearson T.A."/>
            <person name="Schmutz J."/>
            <person name="Shapiro H."/>
            <person name="Siaut M."/>
            <person name="Stanley M."/>
            <person name="Sussman M.R."/>
            <person name="Taylor A.R."/>
            <person name="Vardi A."/>
            <person name="von Dassow P."/>
            <person name="Vyverman W."/>
            <person name="Willis A."/>
            <person name="Wyrwicz L.S."/>
            <person name="Rokhsar D.S."/>
            <person name="Weissenbach J."/>
            <person name="Armbrust E.V."/>
            <person name="Green B.R."/>
            <person name="Van de Peer Y."/>
            <person name="Grigoriev I.V."/>
        </authorList>
    </citation>
    <scope>NUCLEOTIDE SEQUENCE [LARGE SCALE GENOMIC DNA]</scope>
    <source>
        <strain evidence="2 3">CCAP 1055/1</strain>
    </source>
</reference>
<dbReference type="PANTHER" id="PTHR14614">
    <property type="entry name" value="HEPATOCELLULAR CARCINOMA-ASSOCIATED ANTIGEN"/>
    <property type="match status" value="1"/>
</dbReference>
<dbReference type="SUPFAM" id="SSF53335">
    <property type="entry name" value="S-adenosyl-L-methionine-dependent methyltransferases"/>
    <property type="match status" value="1"/>
</dbReference>
<dbReference type="GeneID" id="7200027"/>
<dbReference type="eggNOG" id="KOG2793">
    <property type="taxonomic scope" value="Eukaryota"/>
</dbReference>
<gene>
    <name evidence="2" type="ORF">PHATRDRAFT_45331</name>
</gene>
<dbReference type="Gene3D" id="3.40.50.150">
    <property type="entry name" value="Vaccinia Virus protein VP39"/>
    <property type="match status" value="1"/>
</dbReference>
<dbReference type="InterPro" id="IPR029063">
    <property type="entry name" value="SAM-dependent_MTases_sf"/>
</dbReference>
<dbReference type="InterPro" id="IPR019410">
    <property type="entry name" value="Methyltransf_16"/>
</dbReference>
<evidence type="ECO:0000313" key="3">
    <source>
        <dbReference type="Proteomes" id="UP000000759"/>
    </source>
</evidence>
<dbReference type="HOGENOM" id="CLU_718598_0_0_1"/>
<dbReference type="PANTHER" id="PTHR14614:SF163">
    <property type="entry name" value="METHYLTRANSFERASE SMALL DOMAIN-CONTAINING PROTEIN"/>
    <property type="match status" value="1"/>
</dbReference>
<keyword evidence="3" id="KW-1185">Reference proteome</keyword>
<dbReference type="InParanoid" id="B7FXB3"/>
<dbReference type="OrthoDB" id="413520at2759"/>
<protein>
    <submittedName>
        <fullName evidence="2">Uncharacterized protein</fullName>
    </submittedName>
</protein>
<dbReference type="KEGG" id="pti:PHATRDRAFT_45331"/>
<evidence type="ECO:0000313" key="2">
    <source>
        <dbReference type="EMBL" id="EEC49347.1"/>
    </source>
</evidence>
<dbReference type="EMBL" id="CM000609">
    <property type="protein sequence ID" value="EEC49347.1"/>
    <property type="molecule type" value="Genomic_DNA"/>
</dbReference>
<feature type="region of interest" description="Disordered" evidence="1">
    <location>
        <begin position="1"/>
        <end position="28"/>
    </location>
</feature>
<proteinExistence type="predicted"/>
<feature type="compositionally biased region" description="Polar residues" evidence="1">
    <location>
        <begin position="57"/>
        <end position="81"/>
    </location>
</feature>
<dbReference type="Proteomes" id="UP000000759">
    <property type="component" value="Chromosome 6"/>
</dbReference>
<dbReference type="PaxDb" id="2850-Phatr45331"/>